<dbReference type="Proteomes" id="UP000661607">
    <property type="component" value="Unassembled WGS sequence"/>
</dbReference>
<proteinExistence type="predicted"/>
<evidence type="ECO:0000313" key="2">
    <source>
        <dbReference type="EMBL" id="MBE1560739.1"/>
    </source>
</evidence>
<sequence length="190" mass="20646">MSELSEEVSAFERGVRHGRDPVNSGADGPAQTTNDSFWLADWCQACGHTFREGDRVHVTHGPPPVVRHHSPTLPCSGLVTDYDQPDDDLSRAFHAAVDAANPPLPGTNAVLLVPGHPLLLPLVPRRQCAFCSDSFRPFESAVICPCQPQEPRCKLGVHRDPGGGNTCYDEWVSNGPLLTCPTTFKKVGER</sequence>
<evidence type="ECO:0000313" key="3">
    <source>
        <dbReference type="Proteomes" id="UP000661607"/>
    </source>
</evidence>
<dbReference type="RefSeq" id="WP_192775772.1">
    <property type="nucleotide sequence ID" value="NZ_BAAASY010000007.1"/>
</dbReference>
<evidence type="ECO:0000256" key="1">
    <source>
        <dbReference type="SAM" id="MobiDB-lite"/>
    </source>
</evidence>
<name>A0ABR9KFC9_9ACTN</name>
<accession>A0ABR9KFC9</accession>
<keyword evidence="3" id="KW-1185">Reference proteome</keyword>
<protein>
    <recommendedName>
        <fullName evidence="4">C2H2-type domain-containing protein</fullName>
    </recommendedName>
</protein>
<feature type="region of interest" description="Disordered" evidence="1">
    <location>
        <begin position="1"/>
        <end position="31"/>
    </location>
</feature>
<comment type="caution">
    <text evidence="2">The sequence shown here is derived from an EMBL/GenBank/DDBJ whole genome shotgun (WGS) entry which is preliminary data.</text>
</comment>
<reference evidence="2 3" key="1">
    <citation type="submission" date="2020-10" db="EMBL/GenBank/DDBJ databases">
        <title>Sequencing the genomes of 1000 actinobacteria strains.</title>
        <authorList>
            <person name="Klenk H.-P."/>
        </authorList>
    </citation>
    <scope>NUCLEOTIDE SEQUENCE [LARGE SCALE GENOMIC DNA]</scope>
    <source>
        <strain evidence="2 3">DSM 43748</strain>
    </source>
</reference>
<gene>
    <name evidence="2" type="ORF">H4W81_003518</name>
</gene>
<evidence type="ECO:0008006" key="4">
    <source>
        <dbReference type="Google" id="ProtNLM"/>
    </source>
</evidence>
<dbReference type="EMBL" id="JADBEF010000001">
    <property type="protein sequence ID" value="MBE1560739.1"/>
    <property type="molecule type" value="Genomic_DNA"/>
</dbReference>
<organism evidence="2 3">
    <name type="scientific">Nonomuraea africana</name>
    <dbReference type="NCBI Taxonomy" id="46171"/>
    <lineage>
        <taxon>Bacteria</taxon>
        <taxon>Bacillati</taxon>
        <taxon>Actinomycetota</taxon>
        <taxon>Actinomycetes</taxon>
        <taxon>Streptosporangiales</taxon>
        <taxon>Streptosporangiaceae</taxon>
        <taxon>Nonomuraea</taxon>
    </lineage>
</organism>